<reference evidence="7 8" key="1">
    <citation type="submission" date="2014-04" db="EMBL/GenBank/DDBJ databases">
        <authorList>
            <person name="Sears C."/>
            <person name="Carroll K."/>
            <person name="Sack B.R."/>
            <person name="Qadri F."/>
            <person name="Myers L.L."/>
            <person name="Chung G.-T."/>
            <person name="Escheverria P."/>
            <person name="Fraser C.M."/>
            <person name="Sadzewicz L."/>
            <person name="Shefchek K.A."/>
            <person name="Tallon L."/>
            <person name="Das S.P."/>
            <person name="Daugherty S."/>
            <person name="Mongodin E.F."/>
        </authorList>
    </citation>
    <scope>NUCLEOTIDE SEQUENCE [LARGE SCALE GENOMIC DNA]</scope>
    <source>
        <strain evidence="7 8">3776 D15 i</strain>
    </source>
</reference>
<dbReference type="AlphaFoldDB" id="A0AB34L927"/>
<dbReference type="Proteomes" id="UP000027850">
    <property type="component" value="Unassembled WGS sequence"/>
</dbReference>
<feature type="transmembrane region" description="Helical" evidence="6">
    <location>
        <begin position="378"/>
        <end position="398"/>
    </location>
</feature>
<dbReference type="RefSeq" id="WP_036614122.1">
    <property type="nucleotide sequence ID" value="NZ_JNHK01000078.1"/>
</dbReference>
<feature type="transmembrane region" description="Helical" evidence="6">
    <location>
        <begin position="341"/>
        <end position="366"/>
    </location>
</feature>
<feature type="transmembrane region" description="Helical" evidence="6">
    <location>
        <begin position="437"/>
        <end position="459"/>
    </location>
</feature>
<organism evidence="7 8">
    <name type="scientific">Parabacteroides distasonis str. 3776 D15 i</name>
    <dbReference type="NCBI Taxonomy" id="1339342"/>
    <lineage>
        <taxon>Bacteria</taxon>
        <taxon>Pseudomonadati</taxon>
        <taxon>Bacteroidota</taxon>
        <taxon>Bacteroidia</taxon>
        <taxon>Bacteroidales</taxon>
        <taxon>Tannerellaceae</taxon>
        <taxon>Parabacteroides</taxon>
    </lineage>
</organism>
<name>A0AB34L927_PARDI</name>
<dbReference type="PANTHER" id="PTHR30250">
    <property type="entry name" value="PST FAMILY PREDICTED COLANIC ACID TRANSPORTER"/>
    <property type="match status" value="1"/>
</dbReference>
<feature type="transmembrane region" description="Helical" evidence="6">
    <location>
        <begin position="161"/>
        <end position="178"/>
    </location>
</feature>
<evidence type="ECO:0000313" key="8">
    <source>
        <dbReference type="Proteomes" id="UP000027850"/>
    </source>
</evidence>
<dbReference type="InterPro" id="IPR050833">
    <property type="entry name" value="Poly_Biosynth_Transport"/>
</dbReference>
<feature type="transmembrane region" description="Helical" evidence="6">
    <location>
        <begin position="308"/>
        <end position="329"/>
    </location>
</feature>
<proteinExistence type="predicted"/>
<evidence type="ECO:0000313" key="7">
    <source>
        <dbReference type="EMBL" id="KDS38285.1"/>
    </source>
</evidence>
<feature type="transmembrane region" description="Helical" evidence="6">
    <location>
        <begin position="128"/>
        <end position="149"/>
    </location>
</feature>
<dbReference type="PANTHER" id="PTHR30250:SF26">
    <property type="entry name" value="PSMA PROTEIN"/>
    <property type="match status" value="1"/>
</dbReference>
<dbReference type="InterPro" id="IPR002528">
    <property type="entry name" value="MATE_fam"/>
</dbReference>
<comment type="subcellular location">
    <subcellularLocation>
        <location evidence="1">Cell membrane</location>
        <topology evidence="1">Multi-pass membrane protein</topology>
    </subcellularLocation>
</comment>
<keyword evidence="4 6" id="KW-1133">Transmembrane helix</keyword>
<feature type="transmembrane region" description="Helical" evidence="6">
    <location>
        <begin position="404"/>
        <end position="425"/>
    </location>
</feature>
<keyword evidence="3 6" id="KW-0812">Transmembrane</keyword>
<evidence type="ECO:0000256" key="6">
    <source>
        <dbReference type="SAM" id="Phobius"/>
    </source>
</evidence>
<evidence type="ECO:0000256" key="1">
    <source>
        <dbReference type="ARBA" id="ARBA00004651"/>
    </source>
</evidence>
<feature type="transmembrane region" description="Helical" evidence="6">
    <location>
        <begin position="85"/>
        <end position="116"/>
    </location>
</feature>
<evidence type="ECO:0000256" key="2">
    <source>
        <dbReference type="ARBA" id="ARBA00022475"/>
    </source>
</evidence>
<protein>
    <submittedName>
        <fullName evidence="7">MatE family protein</fullName>
    </submittedName>
</protein>
<evidence type="ECO:0000256" key="3">
    <source>
        <dbReference type="ARBA" id="ARBA00022692"/>
    </source>
</evidence>
<feature type="transmembrane region" description="Helical" evidence="6">
    <location>
        <begin position="190"/>
        <end position="206"/>
    </location>
</feature>
<accession>A0AB34L927</accession>
<evidence type="ECO:0000256" key="5">
    <source>
        <dbReference type="ARBA" id="ARBA00023136"/>
    </source>
</evidence>
<dbReference type="GO" id="GO:0005886">
    <property type="term" value="C:plasma membrane"/>
    <property type="evidence" value="ECO:0007669"/>
    <property type="project" value="UniProtKB-SubCell"/>
</dbReference>
<dbReference type="EMBL" id="JNHK01000078">
    <property type="protein sequence ID" value="KDS38285.1"/>
    <property type="molecule type" value="Genomic_DNA"/>
</dbReference>
<feature type="transmembrane region" description="Helical" evidence="6">
    <location>
        <begin position="16"/>
        <end position="33"/>
    </location>
</feature>
<keyword evidence="2" id="KW-1003">Cell membrane</keyword>
<evidence type="ECO:0000256" key="4">
    <source>
        <dbReference type="ARBA" id="ARBA00022989"/>
    </source>
</evidence>
<feature type="transmembrane region" description="Helical" evidence="6">
    <location>
        <begin position="471"/>
        <end position="496"/>
    </location>
</feature>
<feature type="transmembrane region" description="Helical" evidence="6">
    <location>
        <begin position="45"/>
        <end position="64"/>
    </location>
</feature>
<comment type="caution">
    <text evidence="7">The sequence shown here is derived from an EMBL/GenBank/DDBJ whole genome shotgun (WGS) entry which is preliminary data.</text>
</comment>
<dbReference type="Pfam" id="PF01554">
    <property type="entry name" value="MatE"/>
    <property type="match status" value="1"/>
</dbReference>
<sequence>MSTNSENNKRIAKNTLFLYMRMLLIMGVTLYTSRVVLRVLGVEDFGIYNVVGGIVTMCSFLNGAMSQSTQRFLAFEIGRGNPLRLAEVFSLSMTIHIGIALIVLLLAETIGLWFLITQMNIPESRMEAAQWVYQFALFSFVISMVQAPYNAAIITRERMRVYAYISIVEVVLKLVVAFLLECISFDKLKLYGALIFLVTVLIALFYRCYCVRNFQECHYKLYWSKTLYKTISSFAGWSMFGTLAWISKSQGLNLILNIFYGPVLNASYGIASQVNTAINSFVQNFTTALNPQIIKSYANDDRNYMIQLLFRGAKFSYFLLLLFSIPLLIETEFVLKCWLKVVPGYAVAFTRLVIINSLLESFTYAMGTSIQATGKVKWYQIIVGGTILLNIPLAWILLRLNYSPSVVFVVSIVISCITLSERLLILKIFIAISLKRFIIQVFGRALLVTILSSSIIVLIKDILANKLISFAGFFLILVCCVGSILLIIYFVGFTSLERDFFLRMIRSRLKR</sequence>
<gene>
    <name evidence="7" type="ORF">M091_5079</name>
</gene>
<keyword evidence="5 6" id="KW-0472">Membrane</keyword>